<sequence length="166" mass="19292">RLSSEDYKFIMQYQDEKPKSDVLKKLRERYSMTNNCFYKIWREQEDSIVEWHQPISNSMVSIRQDLSILESHLPDINQVNIAKNSSSFKVASSNKQNSILLTHQIDENTLHLNSIVTSDKRIKNRKPRSRGIALLQSNKFVLISDSFNSGTSARHILSIRVIYPIP</sequence>
<comment type="caution">
    <text evidence="1">The sequence shown here is derived from an EMBL/GenBank/DDBJ whole genome shotgun (WGS) entry which is preliminary data.</text>
</comment>
<name>A0A9N9NYV7_9GLOM</name>
<organism evidence="1 2">
    <name type="scientific">Acaulospora morrowiae</name>
    <dbReference type="NCBI Taxonomy" id="94023"/>
    <lineage>
        <taxon>Eukaryota</taxon>
        <taxon>Fungi</taxon>
        <taxon>Fungi incertae sedis</taxon>
        <taxon>Mucoromycota</taxon>
        <taxon>Glomeromycotina</taxon>
        <taxon>Glomeromycetes</taxon>
        <taxon>Diversisporales</taxon>
        <taxon>Acaulosporaceae</taxon>
        <taxon>Acaulospora</taxon>
    </lineage>
</organism>
<accession>A0A9N9NYV7</accession>
<feature type="non-terminal residue" evidence="1">
    <location>
        <position position="1"/>
    </location>
</feature>
<dbReference type="EMBL" id="CAJVPV010047595">
    <property type="protein sequence ID" value="CAG8772882.1"/>
    <property type="molecule type" value="Genomic_DNA"/>
</dbReference>
<gene>
    <name evidence="1" type="ORF">AMORRO_LOCUS16710</name>
</gene>
<dbReference type="AlphaFoldDB" id="A0A9N9NYV7"/>
<protein>
    <submittedName>
        <fullName evidence="1">1353_t:CDS:1</fullName>
    </submittedName>
</protein>
<proteinExistence type="predicted"/>
<dbReference type="Proteomes" id="UP000789342">
    <property type="component" value="Unassembled WGS sequence"/>
</dbReference>
<reference evidence="1" key="1">
    <citation type="submission" date="2021-06" db="EMBL/GenBank/DDBJ databases">
        <authorList>
            <person name="Kallberg Y."/>
            <person name="Tangrot J."/>
            <person name="Rosling A."/>
        </authorList>
    </citation>
    <scope>NUCLEOTIDE SEQUENCE</scope>
    <source>
        <strain evidence="1">CL551</strain>
    </source>
</reference>
<evidence type="ECO:0000313" key="1">
    <source>
        <dbReference type="EMBL" id="CAG8772882.1"/>
    </source>
</evidence>
<dbReference type="OrthoDB" id="2434027at2759"/>
<keyword evidence="2" id="KW-1185">Reference proteome</keyword>
<evidence type="ECO:0000313" key="2">
    <source>
        <dbReference type="Proteomes" id="UP000789342"/>
    </source>
</evidence>